<evidence type="ECO:0000313" key="2">
    <source>
        <dbReference type="EMBL" id="NIA57495.1"/>
    </source>
</evidence>
<proteinExistence type="predicted"/>
<gene>
    <name evidence="2" type="ORF">HAV22_28105</name>
</gene>
<dbReference type="RefSeq" id="WP_166864220.1">
    <property type="nucleotide sequence ID" value="NZ_JAAQOM010000023.1"/>
</dbReference>
<dbReference type="Proteomes" id="UP000716322">
    <property type="component" value="Unassembled WGS sequence"/>
</dbReference>
<keyword evidence="1" id="KW-0732">Signal</keyword>
<keyword evidence="3" id="KW-1185">Reference proteome</keyword>
<accession>A0ABX0PK98</accession>
<dbReference type="Gene3D" id="3.10.450.50">
    <property type="match status" value="1"/>
</dbReference>
<comment type="caution">
    <text evidence="2">The sequence shown here is derived from an EMBL/GenBank/DDBJ whole genome shotgun (WGS) entry which is preliminary data.</text>
</comment>
<dbReference type="EMBL" id="JAAQOM010000023">
    <property type="protein sequence ID" value="NIA57495.1"/>
    <property type="molecule type" value="Genomic_DNA"/>
</dbReference>
<feature type="signal peptide" evidence="1">
    <location>
        <begin position="1"/>
        <end position="34"/>
    </location>
</feature>
<evidence type="ECO:0000313" key="3">
    <source>
        <dbReference type="Proteomes" id="UP000716322"/>
    </source>
</evidence>
<feature type="chain" id="PRO_5046010662" description="DUF3828 domain-containing protein" evidence="1">
    <location>
        <begin position="35"/>
        <end position="173"/>
    </location>
</feature>
<evidence type="ECO:0000256" key="1">
    <source>
        <dbReference type="SAM" id="SignalP"/>
    </source>
</evidence>
<organism evidence="2 3">
    <name type="scientific">Telluria antibiotica</name>
    <dbReference type="NCBI Taxonomy" id="2717319"/>
    <lineage>
        <taxon>Bacteria</taxon>
        <taxon>Pseudomonadati</taxon>
        <taxon>Pseudomonadota</taxon>
        <taxon>Betaproteobacteria</taxon>
        <taxon>Burkholderiales</taxon>
        <taxon>Oxalobacteraceae</taxon>
        <taxon>Telluria group</taxon>
        <taxon>Telluria</taxon>
    </lineage>
</organism>
<evidence type="ECO:0008006" key="4">
    <source>
        <dbReference type="Google" id="ProtNLM"/>
    </source>
</evidence>
<reference evidence="2 3" key="1">
    <citation type="submission" date="2020-03" db="EMBL/GenBank/DDBJ databases">
        <title>Genome sequence of strain Massilia sp. TW-1.</title>
        <authorList>
            <person name="Chaudhary D.K."/>
        </authorList>
    </citation>
    <scope>NUCLEOTIDE SEQUENCE [LARGE SCALE GENOMIC DNA]</scope>
    <source>
        <strain evidence="2 3">TW-1</strain>
    </source>
</reference>
<sequence length="173" mass="18427">MLIHKGNFLKRKSASALLAAALAGFAVPLPPAHGAALATAAVRAPDAVAAEFYGWFLATLDADQDPLSDRYERLHAYVAQPLVDQLLKRGQGAGDYFLQSARLRGAWLRAPVRTATLRRQARVADVLVTLDGGGDAQHDVVLTMELDNGTWKIRSVSRAAVDASKSSAGRPGI</sequence>
<name>A0ABX0PK98_9BURK</name>
<protein>
    <recommendedName>
        <fullName evidence="4">DUF3828 domain-containing protein</fullName>
    </recommendedName>
</protein>